<dbReference type="AlphaFoldDB" id="A0A0M3INP0"/>
<dbReference type="Pfam" id="PF00883">
    <property type="entry name" value="Peptidase_M17"/>
    <property type="match status" value="1"/>
</dbReference>
<evidence type="ECO:0000313" key="7">
    <source>
        <dbReference type="WBParaSite" id="ALUE_0002036801-mRNA-1"/>
    </source>
</evidence>
<proteinExistence type="inferred from homology"/>
<dbReference type="Gene3D" id="3.40.630.10">
    <property type="entry name" value="Zn peptidases"/>
    <property type="match status" value="2"/>
</dbReference>
<dbReference type="GO" id="GO:0030145">
    <property type="term" value="F:manganese ion binding"/>
    <property type="evidence" value="ECO:0007669"/>
    <property type="project" value="InterPro"/>
</dbReference>
<dbReference type="SUPFAM" id="SSF53187">
    <property type="entry name" value="Zn-dependent exopeptidases"/>
    <property type="match status" value="1"/>
</dbReference>
<evidence type="ECO:0000256" key="1">
    <source>
        <dbReference type="ARBA" id="ARBA00009528"/>
    </source>
</evidence>
<dbReference type="Proteomes" id="UP000036681">
    <property type="component" value="Unplaced"/>
</dbReference>
<sequence length="322" mass="34531">MEKLSDADVNFLQTLCDSIRTAARMIDTPCNELHTEAFADEAVTFVGKLSGVTSTIIKGQDLLKQGFGGIYHVGKAAAHPPIFACFSYKPSGATQTYALVGKGIVYDSGGMSIKSKTIMPDDVITMLSGKTVEINNTDAEGRLVLADGVFYAKSVLKVMQATTIIDMATLTGAQGHVSGKHHAAILSNNEELERRACVAGRKSGDLVHPLPFCPDLHFLDLKSPVADMRNANFGKTQATQLFILSFLFCTIELTSFFLSMFKGPLSAIAGLFISSHIDFGSDVDWLHVDMAYPVSDADRATGYGPALICALLADGLEVPILK</sequence>
<evidence type="ECO:0000256" key="3">
    <source>
        <dbReference type="ARBA" id="ARBA00022670"/>
    </source>
</evidence>
<evidence type="ECO:0000259" key="5">
    <source>
        <dbReference type="PROSITE" id="PS00631"/>
    </source>
</evidence>
<dbReference type="PROSITE" id="PS00631">
    <property type="entry name" value="CYTOSOL_AP"/>
    <property type="match status" value="1"/>
</dbReference>
<protein>
    <submittedName>
        <fullName evidence="7">CYTOSOL_AP domain-containing protein</fullName>
    </submittedName>
</protein>
<dbReference type="GO" id="GO:0070006">
    <property type="term" value="F:metalloaminopeptidase activity"/>
    <property type="evidence" value="ECO:0007669"/>
    <property type="project" value="InterPro"/>
</dbReference>
<dbReference type="WBParaSite" id="ALUE_0002036801-mRNA-1">
    <property type="protein sequence ID" value="ALUE_0002036801-mRNA-1"/>
    <property type="gene ID" value="ALUE_0002036801"/>
</dbReference>
<evidence type="ECO:0000256" key="2">
    <source>
        <dbReference type="ARBA" id="ARBA00022438"/>
    </source>
</evidence>
<organism evidence="6 7">
    <name type="scientific">Ascaris lumbricoides</name>
    <name type="common">Giant roundworm</name>
    <dbReference type="NCBI Taxonomy" id="6252"/>
    <lineage>
        <taxon>Eukaryota</taxon>
        <taxon>Metazoa</taxon>
        <taxon>Ecdysozoa</taxon>
        <taxon>Nematoda</taxon>
        <taxon>Chromadorea</taxon>
        <taxon>Rhabditida</taxon>
        <taxon>Spirurina</taxon>
        <taxon>Ascaridomorpha</taxon>
        <taxon>Ascaridoidea</taxon>
        <taxon>Ascarididae</taxon>
        <taxon>Ascaris</taxon>
    </lineage>
</organism>
<keyword evidence="3" id="KW-0645">Protease</keyword>
<feature type="domain" description="Cytosol aminopeptidase" evidence="5">
    <location>
        <begin position="136"/>
        <end position="143"/>
    </location>
</feature>
<reference evidence="7" key="1">
    <citation type="submission" date="2017-02" db="UniProtKB">
        <authorList>
            <consortium name="WormBaseParasite"/>
        </authorList>
    </citation>
    <scope>IDENTIFICATION</scope>
</reference>
<evidence type="ECO:0000256" key="4">
    <source>
        <dbReference type="ARBA" id="ARBA00022801"/>
    </source>
</evidence>
<dbReference type="GO" id="GO:0005737">
    <property type="term" value="C:cytoplasm"/>
    <property type="evidence" value="ECO:0007669"/>
    <property type="project" value="InterPro"/>
</dbReference>
<dbReference type="PRINTS" id="PR00481">
    <property type="entry name" value="LAMNOPPTDASE"/>
</dbReference>
<evidence type="ECO:0000313" key="6">
    <source>
        <dbReference type="Proteomes" id="UP000036681"/>
    </source>
</evidence>
<comment type="similarity">
    <text evidence="1">Belongs to the peptidase M17 family.</text>
</comment>
<dbReference type="PANTHER" id="PTHR11963:SF4">
    <property type="entry name" value="AMINOPEPTIDASE NPEPL1-RELATED"/>
    <property type="match status" value="1"/>
</dbReference>
<keyword evidence="4" id="KW-0378">Hydrolase</keyword>
<keyword evidence="2" id="KW-0031">Aminopeptidase</keyword>
<accession>A0A0M3INP0</accession>
<dbReference type="PANTHER" id="PTHR11963">
    <property type="entry name" value="LEUCINE AMINOPEPTIDASE-RELATED"/>
    <property type="match status" value="1"/>
</dbReference>
<dbReference type="InterPro" id="IPR000819">
    <property type="entry name" value="Peptidase_M17_C"/>
</dbReference>
<dbReference type="GO" id="GO:0006508">
    <property type="term" value="P:proteolysis"/>
    <property type="evidence" value="ECO:0007669"/>
    <property type="project" value="UniProtKB-KW"/>
</dbReference>
<dbReference type="InterPro" id="IPR011356">
    <property type="entry name" value="Leucine_aapep/pepB"/>
</dbReference>
<keyword evidence="6" id="KW-1185">Reference proteome</keyword>
<name>A0A0M3INP0_ASCLU</name>